<sequence>MVQKRIILANDLSGIGKVALTPAIPIMACCQIETILLPTILLSSHTGGFGQIAIQELLDFTKQSLEQWKALNLKTDALFIGYCRQMEQLKVLLDYHITQNSDALLIVDPIMGDHGKLYSGFTEEYVQQMRKVCSKADIILPNLTEAALLTETEYLEGIQPIEAYQKLARKLENLGAKKVILTGIQTEVGSIGLLSYDAITETFATAFTPHYPHHFFGTGDIVSAILSACILQGFSLEKALATATTFLDATLQETITQEKDLQYGVAFEPQLHLLTQLFHS</sequence>
<dbReference type="PANTHER" id="PTHR10534">
    <property type="entry name" value="PYRIDOXAL KINASE"/>
    <property type="match status" value="1"/>
</dbReference>
<evidence type="ECO:0000256" key="2">
    <source>
        <dbReference type="ARBA" id="ARBA00022679"/>
    </source>
</evidence>
<dbReference type="InterPro" id="IPR029056">
    <property type="entry name" value="Ribokinase-like"/>
</dbReference>
<name>D0BNF9_9LACT</name>
<dbReference type="EMBL" id="ACRF02000001">
    <property type="protein sequence ID" value="EEW92424.1"/>
    <property type="molecule type" value="Genomic_DNA"/>
</dbReference>
<dbReference type="GO" id="GO:0009443">
    <property type="term" value="P:pyridoxal 5'-phosphate salvage"/>
    <property type="evidence" value="ECO:0007669"/>
    <property type="project" value="InterPro"/>
</dbReference>
<gene>
    <name evidence="7" type="ORF">HMPREF0446_01494</name>
</gene>
<dbReference type="SUPFAM" id="SSF53613">
    <property type="entry name" value="Ribokinase-like"/>
    <property type="match status" value="1"/>
</dbReference>
<dbReference type="Proteomes" id="UP000002939">
    <property type="component" value="Unassembled WGS sequence"/>
</dbReference>
<dbReference type="GO" id="GO:0008478">
    <property type="term" value="F:pyridoxal kinase activity"/>
    <property type="evidence" value="ECO:0007669"/>
    <property type="project" value="UniProtKB-EC"/>
</dbReference>
<keyword evidence="2" id="KW-0808">Transferase</keyword>
<dbReference type="Pfam" id="PF08543">
    <property type="entry name" value="Phos_pyr_kin"/>
    <property type="match status" value="1"/>
</dbReference>
<accession>D0BNF9</accession>
<dbReference type="InterPro" id="IPR004625">
    <property type="entry name" value="PyrdxlKinase"/>
</dbReference>
<evidence type="ECO:0000256" key="3">
    <source>
        <dbReference type="ARBA" id="ARBA00022741"/>
    </source>
</evidence>
<dbReference type="EC" id="2.7.1.35" evidence="1"/>
<comment type="caution">
    <text evidence="7">The sequence shown here is derived from an EMBL/GenBank/DDBJ whole genome shotgun (WGS) entry which is preliminary data.</text>
</comment>
<evidence type="ECO:0000256" key="1">
    <source>
        <dbReference type="ARBA" id="ARBA00012104"/>
    </source>
</evidence>
<proteinExistence type="predicted"/>
<dbReference type="RefSeq" id="WP_006703770.1">
    <property type="nucleotide sequence ID" value="NZ_KI391971.1"/>
</dbReference>
<keyword evidence="8" id="KW-1185">Reference proteome</keyword>
<evidence type="ECO:0000256" key="4">
    <source>
        <dbReference type="ARBA" id="ARBA00022777"/>
    </source>
</evidence>
<keyword evidence="3" id="KW-0547">Nucleotide-binding</keyword>
<evidence type="ECO:0000259" key="6">
    <source>
        <dbReference type="Pfam" id="PF08543"/>
    </source>
</evidence>
<feature type="domain" description="Pyridoxamine kinase/Phosphomethylpyrimidine kinase" evidence="6">
    <location>
        <begin position="72"/>
        <end position="257"/>
    </location>
</feature>
<evidence type="ECO:0000256" key="5">
    <source>
        <dbReference type="ARBA" id="ARBA00022840"/>
    </source>
</evidence>
<reference evidence="7" key="2">
    <citation type="submission" date="2011-10" db="EMBL/GenBank/DDBJ databases">
        <title>The Genome Sequence of Granulicatella elegans ATCC 700633.</title>
        <authorList>
            <consortium name="The Broad Institute Genome Sequencing Platform"/>
            <consortium name="The Broad Institute Genome Sequencing Center for Infectious Disease"/>
            <person name="Earl A."/>
            <person name="Ward D."/>
            <person name="Feldgarden M."/>
            <person name="Gevers D."/>
            <person name="Sibley C.D."/>
            <person name="Field T.R."/>
            <person name="Grinwis M."/>
            <person name="Eshaghurshan C.S."/>
            <person name="Surette M.G."/>
            <person name="Young S.K."/>
            <person name="Zeng Q."/>
            <person name="Gargeya S."/>
            <person name="Fitzgerald M."/>
            <person name="Haas B."/>
            <person name="Abouelleil A."/>
            <person name="Alvarado L."/>
            <person name="Arachchi H.M."/>
            <person name="Berlin A."/>
            <person name="Brown A."/>
            <person name="Chapman S.B."/>
            <person name="Chen Z."/>
            <person name="Dunbar C."/>
            <person name="Freedman E."/>
            <person name="Gearin G."/>
            <person name="Goldberg J."/>
            <person name="Griggs A."/>
            <person name="Gujja S."/>
            <person name="Heiman D."/>
            <person name="Howarth C."/>
            <person name="Larson L."/>
            <person name="Lui A."/>
            <person name="MacDonald P.J.P."/>
            <person name="Montmayeur A."/>
            <person name="Murphy C."/>
            <person name="Neiman D."/>
            <person name="Pearson M."/>
            <person name="Priest M."/>
            <person name="Roberts A."/>
            <person name="Saif S."/>
            <person name="Shea T."/>
            <person name="Shenoy N."/>
            <person name="Sisk P."/>
            <person name="Stolte C."/>
            <person name="Sykes S."/>
            <person name="Wortman J."/>
            <person name="Nusbaum C."/>
            <person name="Birren B."/>
        </authorList>
    </citation>
    <scope>NUCLEOTIDE SEQUENCE [LARGE SCALE GENOMIC DNA]</scope>
    <source>
        <strain evidence="7">ATCC 700633</strain>
    </source>
</reference>
<evidence type="ECO:0000313" key="7">
    <source>
        <dbReference type="EMBL" id="EEW92424.1"/>
    </source>
</evidence>
<dbReference type="STRING" id="626369.HMPREF0446_01494"/>
<evidence type="ECO:0000313" key="8">
    <source>
        <dbReference type="Proteomes" id="UP000002939"/>
    </source>
</evidence>
<dbReference type="PANTHER" id="PTHR10534:SF2">
    <property type="entry name" value="PYRIDOXAL KINASE"/>
    <property type="match status" value="1"/>
</dbReference>
<dbReference type="NCBIfam" id="NF005491">
    <property type="entry name" value="PRK07105.1"/>
    <property type="match status" value="1"/>
</dbReference>
<dbReference type="GO" id="GO:0005524">
    <property type="term" value="F:ATP binding"/>
    <property type="evidence" value="ECO:0007669"/>
    <property type="project" value="UniProtKB-KW"/>
</dbReference>
<organism evidence="7 8">
    <name type="scientific">Granulicatella elegans ATCC 700633</name>
    <dbReference type="NCBI Taxonomy" id="626369"/>
    <lineage>
        <taxon>Bacteria</taxon>
        <taxon>Bacillati</taxon>
        <taxon>Bacillota</taxon>
        <taxon>Bacilli</taxon>
        <taxon>Lactobacillales</taxon>
        <taxon>Carnobacteriaceae</taxon>
        <taxon>Granulicatella</taxon>
    </lineage>
</organism>
<dbReference type="AlphaFoldDB" id="D0BNF9"/>
<dbReference type="InterPro" id="IPR013749">
    <property type="entry name" value="PM/HMP-P_kinase-1"/>
</dbReference>
<keyword evidence="4" id="KW-0418">Kinase</keyword>
<keyword evidence="5" id="KW-0067">ATP-binding</keyword>
<dbReference type="GO" id="GO:0005829">
    <property type="term" value="C:cytosol"/>
    <property type="evidence" value="ECO:0007669"/>
    <property type="project" value="TreeGrafter"/>
</dbReference>
<dbReference type="Gene3D" id="3.40.1190.20">
    <property type="match status" value="1"/>
</dbReference>
<reference evidence="7" key="1">
    <citation type="submission" date="2009-09" db="EMBL/GenBank/DDBJ databases">
        <authorList>
            <consortium name="The Broad Institute Genome Sequencing Platform"/>
            <person name="Ward D."/>
            <person name="Feldgarden M."/>
            <person name="Earl A."/>
            <person name="Young S.K."/>
            <person name="Zeng Q."/>
            <person name="Koehrsen M."/>
            <person name="Alvarado L."/>
            <person name="Berlin A."/>
            <person name="Bochicchio J."/>
            <person name="Borenstein D."/>
            <person name="Chapman S.B."/>
            <person name="Chen Z."/>
            <person name="Engels R."/>
            <person name="Freedman E."/>
            <person name="Gellesch M."/>
            <person name="Goldberg J."/>
            <person name="Griggs A."/>
            <person name="Gujja S."/>
            <person name="Heilman E."/>
            <person name="Heiman D."/>
            <person name="Hepburn T."/>
            <person name="Howarth C."/>
            <person name="Jen D."/>
            <person name="Larson L."/>
            <person name="Lewis B."/>
            <person name="Mehta T."/>
            <person name="Park D."/>
            <person name="Pearson M."/>
            <person name="Roberts A."/>
            <person name="Saif S."/>
            <person name="Shea T."/>
            <person name="Shenoy N."/>
            <person name="Sisk P."/>
            <person name="Stolte C."/>
            <person name="Sykes S."/>
            <person name="Thomson T."/>
            <person name="Walk T."/>
            <person name="White J."/>
            <person name="Yandava C."/>
            <person name="Sibley C.D."/>
            <person name="Field T.R."/>
            <person name="Grinwis M."/>
            <person name="Eshaghurshan C.S."/>
            <person name="Surette M.G."/>
            <person name="Haas B."/>
            <person name="Nusbaum C."/>
            <person name="Birren B."/>
        </authorList>
    </citation>
    <scope>NUCLEOTIDE SEQUENCE [LARGE SCALE GENOMIC DNA]</scope>
    <source>
        <strain evidence="7">ATCC 700633</strain>
    </source>
</reference>
<dbReference type="eggNOG" id="COG2240">
    <property type="taxonomic scope" value="Bacteria"/>
</dbReference>
<protein>
    <recommendedName>
        <fullName evidence="1">pyridoxal kinase</fullName>
        <ecNumber evidence="1">2.7.1.35</ecNumber>
    </recommendedName>
</protein>
<dbReference type="HOGENOM" id="CLU_046496_2_0_9"/>